<gene>
    <name evidence="1" type="ORF">JF888_01565</name>
</gene>
<dbReference type="Proteomes" id="UP000620075">
    <property type="component" value="Unassembled WGS sequence"/>
</dbReference>
<dbReference type="InterPro" id="IPR002763">
    <property type="entry name" value="DUF72"/>
</dbReference>
<dbReference type="SUPFAM" id="SSF117396">
    <property type="entry name" value="TM1631-like"/>
    <property type="match status" value="1"/>
</dbReference>
<dbReference type="PANTHER" id="PTHR30348">
    <property type="entry name" value="UNCHARACTERIZED PROTEIN YECE"/>
    <property type="match status" value="1"/>
</dbReference>
<comment type="caution">
    <text evidence="1">The sequence shown here is derived from an EMBL/GenBank/DDBJ whole genome shotgun (WGS) entry which is preliminary data.</text>
</comment>
<reference evidence="1 2" key="1">
    <citation type="submission" date="2020-10" db="EMBL/GenBank/DDBJ databases">
        <title>Ca. Dormibacterota MAGs.</title>
        <authorList>
            <person name="Montgomery K."/>
        </authorList>
    </citation>
    <scope>NUCLEOTIDE SEQUENCE [LARGE SCALE GENOMIC DNA]</scope>
    <source>
        <strain evidence="1">SC8811_S16_3</strain>
    </source>
</reference>
<dbReference type="EMBL" id="JAEKNQ010000010">
    <property type="protein sequence ID" value="MBJ7601879.1"/>
    <property type="molecule type" value="Genomic_DNA"/>
</dbReference>
<dbReference type="AlphaFoldDB" id="A0A934NCG0"/>
<evidence type="ECO:0000313" key="2">
    <source>
        <dbReference type="Proteomes" id="UP000620075"/>
    </source>
</evidence>
<dbReference type="Pfam" id="PF01904">
    <property type="entry name" value="DUF72"/>
    <property type="match status" value="1"/>
</dbReference>
<protein>
    <submittedName>
        <fullName evidence="1">DUF72 domain-containing protein</fullName>
    </submittedName>
</protein>
<organism evidence="1 2">
    <name type="scientific">Candidatus Dormiibacter inghamiae</name>
    <dbReference type="NCBI Taxonomy" id="3127013"/>
    <lineage>
        <taxon>Bacteria</taxon>
        <taxon>Bacillati</taxon>
        <taxon>Candidatus Dormiibacterota</taxon>
        <taxon>Candidatus Dormibacteria</taxon>
        <taxon>Candidatus Dormibacterales</taxon>
        <taxon>Candidatus Dormibacteraceae</taxon>
        <taxon>Candidatus Dormiibacter</taxon>
    </lineage>
</organism>
<sequence length="198" mass="22464">MLPYYAERLNGVELNGTFYQLPPVTTLASWAAQVDKDFRFCCKASRGLTYSAAAFDKEGLAATLGERLGALGDKLGPTLVQWPPGRLRDEQLLERLLAAFSRPAAVEFRHESWFCAPVYDCLRRHGAALCRTDAEEWPLAPVTETGEFAYVRLRRSYERPALERWRRELRALAAGGSVVHVYFKHDPEGPERARFMLE</sequence>
<proteinExistence type="predicted"/>
<evidence type="ECO:0000313" key="1">
    <source>
        <dbReference type="EMBL" id="MBJ7601879.1"/>
    </source>
</evidence>
<dbReference type="Gene3D" id="3.20.20.410">
    <property type="entry name" value="Protein of unknown function UPF0759"/>
    <property type="match status" value="1"/>
</dbReference>
<name>A0A934NCG0_9BACT</name>
<accession>A0A934NCG0</accession>
<dbReference type="PANTHER" id="PTHR30348:SF4">
    <property type="entry name" value="DUF72 DOMAIN-CONTAINING PROTEIN"/>
    <property type="match status" value="1"/>
</dbReference>
<dbReference type="InterPro" id="IPR036520">
    <property type="entry name" value="UPF0759_sf"/>
</dbReference>